<dbReference type="Proteomes" id="UP001604277">
    <property type="component" value="Unassembled WGS sequence"/>
</dbReference>
<comment type="caution">
    <text evidence="2">The sequence shown here is derived from an EMBL/GenBank/DDBJ whole genome shotgun (WGS) entry which is preliminary data.</text>
</comment>
<evidence type="ECO:0000313" key="2">
    <source>
        <dbReference type="EMBL" id="KAL2553923.1"/>
    </source>
</evidence>
<dbReference type="PANTHER" id="PTHR34464">
    <property type="entry name" value="OS09G0376300 PROTEIN"/>
    <property type="match status" value="1"/>
</dbReference>
<evidence type="ECO:0000256" key="1">
    <source>
        <dbReference type="SAM" id="MobiDB-lite"/>
    </source>
</evidence>
<dbReference type="EMBL" id="JBFOLJ010000002">
    <property type="protein sequence ID" value="KAL2553923.1"/>
    <property type="molecule type" value="Genomic_DNA"/>
</dbReference>
<dbReference type="AlphaFoldDB" id="A0ABD1WZ20"/>
<evidence type="ECO:0000313" key="3">
    <source>
        <dbReference type="Proteomes" id="UP001604277"/>
    </source>
</evidence>
<proteinExistence type="predicted"/>
<protein>
    <submittedName>
        <fullName evidence="2">Uncharacterized protein</fullName>
    </submittedName>
</protein>
<reference evidence="3" key="1">
    <citation type="submission" date="2024-07" db="EMBL/GenBank/DDBJ databases">
        <title>Two chromosome-level genome assemblies of Korean endemic species Abeliophyllum distichum and Forsythia ovata (Oleaceae).</title>
        <authorList>
            <person name="Jang H."/>
        </authorList>
    </citation>
    <scope>NUCLEOTIDE SEQUENCE [LARGE SCALE GENOMIC DNA]</scope>
</reference>
<name>A0ABD1WZ20_9LAMI</name>
<organism evidence="2 3">
    <name type="scientific">Forsythia ovata</name>
    <dbReference type="NCBI Taxonomy" id="205694"/>
    <lineage>
        <taxon>Eukaryota</taxon>
        <taxon>Viridiplantae</taxon>
        <taxon>Streptophyta</taxon>
        <taxon>Embryophyta</taxon>
        <taxon>Tracheophyta</taxon>
        <taxon>Spermatophyta</taxon>
        <taxon>Magnoliopsida</taxon>
        <taxon>eudicotyledons</taxon>
        <taxon>Gunneridae</taxon>
        <taxon>Pentapetalae</taxon>
        <taxon>asterids</taxon>
        <taxon>lamiids</taxon>
        <taxon>Lamiales</taxon>
        <taxon>Oleaceae</taxon>
        <taxon>Forsythieae</taxon>
        <taxon>Forsythia</taxon>
    </lineage>
</organism>
<keyword evidence="3" id="KW-1185">Reference proteome</keyword>
<dbReference type="PANTHER" id="PTHR34464:SF3">
    <property type="entry name" value="OS09G0376300 PROTEIN"/>
    <property type="match status" value="1"/>
</dbReference>
<sequence>MGIFAKVLLAIKIQCLSSKKFAKNKMKWGTPRVYIGAGFDPKINFTKPKKNSAPAPIPKVVHTKISLKGKSPAPVKGVVIREPSPNSGRPIGEQVLDGESIQFDQQLTSNPNVDRFCQGDAEIGKEKEQVSNGSSINSLAKLGVGLRGESESSKFYSLKESNRKMPSSSSDRKMKRKWKSTDERKRIDKEYDAVLVPSDGVCLSGSESDDLDWSIGWLEPHAPDFQSDDEADGSFAVLVPCYRHQCKKLEEVKEPGNYFLSMGKSTWSSGFPRSRTSEAAALLE</sequence>
<accession>A0ABD1WZ20</accession>
<gene>
    <name evidence="2" type="ORF">Fot_07542</name>
</gene>
<feature type="region of interest" description="Disordered" evidence="1">
    <location>
        <begin position="155"/>
        <end position="181"/>
    </location>
</feature>